<dbReference type="GO" id="GO:0005789">
    <property type="term" value="C:endoplasmic reticulum membrane"/>
    <property type="evidence" value="ECO:0007669"/>
    <property type="project" value="UniProtKB-SubCell"/>
</dbReference>
<evidence type="ECO:0000256" key="8">
    <source>
        <dbReference type="ARBA" id="ARBA00023136"/>
    </source>
</evidence>
<reference evidence="11 12" key="1">
    <citation type="submission" date="2021-06" db="EMBL/GenBank/DDBJ databases">
        <title>Caerostris darwini draft genome.</title>
        <authorList>
            <person name="Kono N."/>
            <person name="Arakawa K."/>
        </authorList>
    </citation>
    <scope>NUCLEOTIDE SEQUENCE [LARGE SCALE GENOMIC DNA]</scope>
</reference>
<dbReference type="PANTHER" id="PTHR14083:SF0">
    <property type="entry name" value="YIP1D-INTERACTING FACTOR 1, ISOFORM C"/>
    <property type="match status" value="1"/>
</dbReference>
<dbReference type="EMBL" id="BPLQ01003131">
    <property type="protein sequence ID" value="GIX98281.1"/>
    <property type="molecule type" value="Genomic_DNA"/>
</dbReference>
<proteinExistence type="inferred from homology"/>
<dbReference type="Proteomes" id="UP001054837">
    <property type="component" value="Unassembled WGS sequence"/>
</dbReference>
<dbReference type="PANTHER" id="PTHR14083">
    <property type="entry name" value="YIP1 INTERACTING FACTOR HOMOLOG YIF1 PROTEIN"/>
    <property type="match status" value="1"/>
</dbReference>
<name>A0AAV4PMH2_9ARAC</name>
<dbReference type="GO" id="GO:0006888">
    <property type="term" value="P:endoplasmic reticulum to Golgi vesicle-mediated transport"/>
    <property type="evidence" value="ECO:0007669"/>
    <property type="project" value="UniProtKB-UniRule"/>
</dbReference>
<protein>
    <recommendedName>
        <fullName evidence="9">Protein YIF1</fullName>
    </recommendedName>
</protein>
<comment type="subcellular location">
    <subcellularLocation>
        <location evidence="9">Endoplasmic reticulum membrane</location>
        <topology evidence="9">Multi-pass membrane protein</topology>
    </subcellularLocation>
    <subcellularLocation>
        <location evidence="9">Golgi apparatus membrane</location>
        <topology evidence="9">Multi-pass membrane protein</topology>
    </subcellularLocation>
</comment>
<keyword evidence="7 9" id="KW-0333">Golgi apparatus</keyword>
<evidence type="ECO:0000256" key="10">
    <source>
        <dbReference type="SAM" id="MobiDB-lite"/>
    </source>
</evidence>
<feature type="transmembrane region" description="Helical" evidence="9">
    <location>
        <begin position="309"/>
        <end position="327"/>
    </location>
</feature>
<evidence type="ECO:0000256" key="1">
    <source>
        <dbReference type="ARBA" id="ARBA00009727"/>
    </source>
</evidence>
<comment type="caution">
    <text evidence="11">The sequence shown here is derived from an EMBL/GenBank/DDBJ whole genome shotgun (WGS) entry which is preliminary data.</text>
</comment>
<evidence type="ECO:0000256" key="6">
    <source>
        <dbReference type="ARBA" id="ARBA00022989"/>
    </source>
</evidence>
<keyword evidence="2 9" id="KW-0813">Transport</keyword>
<evidence type="ECO:0000256" key="5">
    <source>
        <dbReference type="ARBA" id="ARBA00022927"/>
    </source>
</evidence>
<keyword evidence="5 9" id="KW-0653">Protein transport</keyword>
<evidence type="ECO:0000313" key="12">
    <source>
        <dbReference type="Proteomes" id="UP001054837"/>
    </source>
</evidence>
<sequence>MCPTTLKFDTFFGVKRIMNPASRRSSGPRRQKGFRPENPPEYNQYGQFSPAPQLFNDTSGGFVPPYPQNPGMAGGPPGGWDQSFPQTFPGQQLLADPMASMAMQYGQSIAGQGKQMVEEKLEKYVSISKVKYYFAVDTGYVMKKLGLLFFPFTHRDWTVRFNNQNEPVAPRYDVNAPDLYIPSMAFVTYILIAGYILGSQNRFSPEQLGMQASSALGWSLVEIAILFFALYLSNVTPYVKVFDLIAFCSYKYVCMVAALIACISFKSLGYYVALGYCTLSLGFFLIRTLRVLILPKTTADHFSSSGRHSSYLLLGISIIQPILMYVLTKHLVSPSPALDVKV</sequence>
<dbReference type="GO" id="GO:0000139">
    <property type="term" value="C:Golgi membrane"/>
    <property type="evidence" value="ECO:0007669"/>
    <property type="project" value="UniProtKB-SubCell"/>
</dbReference>
<keyword evidence="4 9" id="KW-0256">Endoplasmic reticulum</keyword>
<accession>A0AAV4PMH2</accession>
<comment type="function">
    <text evidence="9">Has a role in transport between endoplasmic reticulum and Golgi.</text>
</comment>
<dbReference type="GO" id="GO:0030134">
    <property type="term" value="C:COPII-coated ER to Golgi transport vesicle"/>
    <property type="evidence" value="ECO:0007669"/>
    <property type="project" value="TreeGrafter"/>
</dbReference>
<evidence type="ECO:0000256" key="7">
    <source>
        <dbReference type="ARBA" id="ARBA00023034"/>
    </source>
</evidence>
<evidence type="ECO:0000256" key="3">
    <source>
        <dbReference type="ARBA" id="ARBA00022692"/>
    </source>
</evidence>
<dbReference type="InterPro" id="IPR005578">
    <property type="entry name" value="Yif1_fam"/>
</dbReference>
<feature type="transmembrane region" description="Helical" evidence="9">
    <location>
        <begin position="179"/>
        <end position="198"/>
    </location>
</feature>
<keyword evidence="12" id="KW-1185">Reference proteome</keyword>
<feature type="transmembrane region" description="Helical" evidence="9">
    <location>
        <begin position="244"/>
        <end position="263"/>
    </location>
</feature>
<evidence type="ECO:0000256" key="9">
    <source>
        <dbReference type="RuleBase" id="RU368073"/>
    </source>
</evidence>
<keyword evidence="3 9" id="KW-0812">Transmembrane</keyword>
<organism evidence="11 12">
    <name type="scientific">Caerostris darwini</name>
    <dbReference type="NCBI Taxonomy" id="1538125"/>
    <lineage>
        <taxon>Eukaryota</taxon>
        <taxon>Metazoa</taxon>
        <taxon>Ecdysozoa</taxon>
        <taxon>Arthropoda</taxon>
        <taxon>Chelicerata</taxon>
        <taxon>Arachnida</taxon>
        <taxon>Araneae</taxon>
        <taxon>Araneomorphae</taxon>
        <taxon>Entelegynae</taxon>
        <taxon>Araneoidea</taxon>
        <taxon>Araneidae</taxon>
        <taxon>Caerostris</taxon>
    </lineage>
</organism>
<evidence type="ECO:0000313" key="11">
    <source>
        <dbReference type="EMBL" id="GIX98281.1"/>
    </source>
</evidence>
<feature type="region of interest" description="Disordered" evidence="10">
    <location>
        <begin position="19"/>
        <end position="50"/>
    </location>
</feature>
<dbReference type="AlphaFoldDB" id="A0AAV4PMH2"/>
<evidence type="ECO:0000256" key="2">
    <source>
        <dbReference type="ARBA" id="ARBA00022448"/>
    </source>
</evidence>
<keyword evidence="6 9" id="KW-1133">Transmembrane helix</keyword>
<feature type="transmembrane region" description="Helical" evidence="9">
    <location>
        <begin position="270"/>
        <end position="289"/>
    </location>
</feature>
<dbReference type="GO" id="GO:0015031">
    <property type="term" value="P:protein transport"/>
    <property type="evidence" value="ECO:0007669"/>
    <property type="project" value="UniProtKB-KW"/>
</dbReference>
<dbReference type="GO" id="GO:0005793">
    <property type="term" value="C:endoplasmic reticulum-Golgi intermediate compartment"/>
    <property type="evidence" value="ECO:0007669"/>
    <property type="project" value="UniProtKB-UniRule"/>
</dbReference>
<comment type="similarity">
    <text evidence="1 9">Belongs to the YIF1 family.</text>
</comment>
<gene>
    <name evidence="11" type="primary">yif1b-a</name>
    <name evidence="11" type="ORF">CDAR_16992</name>
</gene>
<keyword evidence="8 9" id="KW-0472">Membrane</keyword>
<feature type="transmembrane region" description="Helical" evidence="9">
    <location>
        <begin position="210"/>
        <end position="232"/>
    </location>
</feature>
<dbReference type="Pfam" id="PF03878">
    <property type="entry name" value="YIF1"/>
    <property type="match status" value="1"/>
</dbReference>
<evidence type="ECO:0000256" key="4">
    <source>
        <dbReference type="ARBA" id="ARBA00022824"/>
    </source>
</evidence>